<evidence type="ECO:0000256" key="3">
    <source>
        <dbReference type="ARBA" id="ARBA00022989"/>
    </source>
</evidence>
<evidence type="ECO:0000256" key="5">
    <source>
        <dbReference type="ARBA" id="ARBA00023239"/>
    </source>
</evidence>
<dbReference type="CDD" id="cd08010">
    <property type="entry name" value="MltG_like"/>
    <property type="match status" value="1"/>
</dbReference>
<evidence type="ECO:0000256" key="1">
    <source>
        <dbReference type="ARBA" id="ARBA00022475"/>
    </source>
</evidence>
<dbReference type="EC" id="4.2.2.29" evidence="7"/>
<feature type="transmembrane region" description="Helical" evidence="7">
    <location>
        <begin position="12"/>
        <end position="34"/>
    </location>
</feature>
<accession>A0ABU5NBF6</accession>
<comment type="caution">
    <text evidence="8">The sequence shown here is derived from an EMBL/GenBank/DDBJ whole genome shotgun (WGS) entry which is preliminary data.</text>
</comment>
<dbReference type="Proteomes" id="UP001291687">
    <property type="component" value="Unassembled WGS sequence"/>
</dbReference>
<keyword evidence="3 7" id="KW-1133">Transmembrane helix</keyword>
<name>A0ABU5NBF6_9RICK</name>
<evidence type="ECO:0000256" key="2">
    <source>
        <dbReference type="ARBA" id="ARBA00022692"/>
    </source>
</evidence>
<keyword evidence="6 7" id="KW-0961">Cell wall biogenesis/degradation</keyword>
<keyword evidence="5 7" id="KW-0456">Lyase</keyword>
<comment type="function">
    <text evidence="7">Functions as a peptidoglycan terminase that cleaves nascent peptidoglycan strands endolytically to terminate their elongation.</text>
</comment>
<sequence length="331" mass="37049">MLVNSFLKIKLIAIVSLALTTITIANIIGSYLVLPGRLAEKKIVIIKSGSSTHKISIILEQDGIIQHRILFEFISKLYGFYKPLKSGEYEFTKAISPYQVLTKLASGKSVVHRLTIAEGQTVSEIITKINAEDRLFGQINLNIPEGYLMPSTYFYTYGDLREKIIDEMRRGMSKALDSVMLKLKEDSPLKTRKDVLIFASIVEKEAGNEKERPLIAGVFINRLRKGIKLQADPTVIYAVTEGKYKLNRALSRADLQIDSKYNTYKIVGLPPGPISCPGVASLEASVLPAKTDALYFVVDGSGGHNFSSTLQEHNMHVQRFRQRVKEQEIKK</sequence>
<gene>
    <name evidence="7" type="primary">mltG</name>
    <name evidence="8" type="ORF">Megvenef_00465</name>
</gene>
<dbReference type="InterPro" id="IPR003770">
    <property type="entry name" value="MLTG-like"/>
</dbReference>
<dbReference type="NCBIfam" id="TIGR00247">
    <property type="entry name" value="endolytic transglycosylase MltG"/>
    <property type="match status" value="1"/>
</dbReference>
<dbReference type="HAMAP" id="MF_02065">
    <property type="entry name" value="MltG"/>
    <property type="match status" value="1"/>
</dbReference>
<dbReference type="Pfam" id="PF02618">
    <property type="entry name" value="YceG"/>
    <property type="match status" value="1"/>
</dbReference>
<comment type="subcellular location">
    <subcellularLocation>
        <location evidence="7">Cell inner membrane</location>
        <topology evidence="7">Single-pass membrane protein</topology>
    </subcellularLocation>
</comment>
<feature type="site" description="Important for catalytic activity" evidence="7">
    <location>
        <position position="205"/>
    </location>
</feature>
<dbReference type="EMBL" id="JARJFB010000022">
    <property type="protein sequence ID" value="MEA0970499.1"/>
    <property type="molecule type" value="Genomic_DNA"/>
</dbReference>
<keyword evidence="1 7" id="KW-1003">Cell membrane</keyword>
<keyword evidence="9" id="KW-1185">Reference proteome</keyword>
<reference evidence="8 9" key="1">
    <citation type="submission" date="2023-03" db="EMBL/GenBank/DDBJ databases">
        <title>Host association and intracellularity evolved multiple times independently in the Rickettsiales.</title>
        <authorList>
            <person name="Castelli M."/>
            <person name="Nardi T."/>
            <person name="Gammuto L."/>
            <person name="Bellinzona G."/>
            <person name="Sabaneyeva E."/>
            <person name="Potekhin A."/>
            <person name="Serra V."/>
            <person name="Petroni G."/>
            <person name="Sassera D."/>
        </authorList>
    </citation>
    <scope>NUCLEOTIDE SEQUENCE [LARGE SCALE GENOMIC DNA]</scope>
    <source>
        <strain evidence="8 9">Sr 2-6</strain>
    </source>
</reference>
<comment type="similarity">
    <text evidence="7">Belongs to the transglycosylase MltG family.</text>
</comment>
<evidence type="ECO:0000256" key="7">
    <source>
        <dbReference type="HAMAP-Rule" id="MF_02065"/>
    </source>
</evidence>
<keyword evidence="4 7" id="KW-0472">Membrane</keyword>
<organism evidence="8 9">
    <name type="scientific">Candidatus Megaera venefica</name>
    <dbReference type="NCBI Taxonomy" id="2055910"/>
    <lineage>
        <taxon>Bacteria</taxon>
        <taxon>Pseudomonadati</taxon>
        <taxon>Pseudomonadota</taxon>
        <taxon>Alphaproteobacteria</taxon>
        <taxon>Rickettsiales</taxon>
        <taxon>Rickettsiaceae</taxon>
        <taxon>Candidatus Megaera</taxon>
    </lineage>
</organism>
<proteinExistence type="inferred from homology"/>
<dbReference type="RefSeq" id="WP_322776402.1">
    <property type="nucleotide sequence ID" value="NZ_JARJFB010000022.1"/>
</dbReference>
<dbReference type="Gene3D" id="3.30.1490.480">
    <property type="entry name" value="Endolytic murein transglycosylase"/>
    <property type="match status" value="1"/>
</dbReference>
<dbReference type="PANTHER" id="PTHR30518:SF2">
    <property type="entry name" value="ENDOLYTIC MUREIN TRANSGLYCOSYLASE"/>
    <property type="match status" value="1"/>
</dbReference>
<dbReference type="PANTHER" id="PTHR30518">
    <property type="entry name" value="ENDOLYTIC MUREIN TRANSGLYCOSYLASE"/>
    <property type="match status" value="1"/>
</dbReference>
<evidence type="ECO:0000313" key="8">
    <source>
        <dbReference type="EMBL" id="MEA0970499.1"/>
    </source>
</evidence>
<evidence type="ECO:0000256" key="6">
    <source>
        <dbReference type="ARBA" id="ARBA00023316"/>
    </source>
</evidence>
<protein>
    <recommendedName>
        <fullName evidence="7">Endolytic murein transglycosylase</fullName>
        <ecNumber evidence="7">4.2.2.29</ecNumber>
    </recommendedName>
    <alternativeName>
        <fullName evidence="7">Peptidoglycan lytic transglycosylase</fullName>
    </alternativeName>
    <alternativeName>
        <fullName evidence="7">Peptidoglycan polymerization terminase</fullName>
    </alternativeName>
</protein>
<keyword evidence="7" id="KW-0997">Cell inner membrane</keyword>
<keyword evidence="2 7" id="KW-0812">Transmembrane</keyword>
<dbReference type="Gene3D" id="3.30.160.60">
    <property type="entry name" value="Classic Zinc Finger"/>
    <property type="match status" value="1"/>
</dbReference>
<evidence type="ECO:0000256" key="4">
    <source>
        <dbReference type="ARBA" id="ARBA00023136"/>
    </source>
</evidence>
<evidence type="ECO:0000313" key="9">
    <source>
        <dbReference type="Proteomes" id="UP001291687"/>
    </source>
</evidence>
<comment type="catalytic activity">
    <reaction evidence="7">
        <text>a peptidoglycan chain = a peptidoglycan chain with N-acetyl-1,6-anhydromuramyl-[peptide] at the reducing end + a peptidoglycan chain with N-acetylglucosamine at the non-reducing end.</text>
        <dbReference type="EC" id="4.2.2.29"/>
    </reaction>
</comment>